<gene>
    <name evidence="2" type="ORF">LWI29_038280</name>
</gene>
<dbReference type="Proteomes" id="UP001168877">
    <property type="component" value="Unassembled WGS sequence"/>
</dbReference>
<keyword evidence="3" id="KW-1185">Reference proteome</keyword>
<reference evidence="2" key="2">
    <citation type="submission" date="2023-06" db="EMBL/GenBank/DDBJ databases">
        <authorList>
            <person name="Swenson N.G."/>
            <person name="Wegrzyn J.L."/>
            <person name="Mcevoy S.L."/>
        </authorList>
    </citation>
    <scope>NUCLEOTIDE SEQUENCE</scope>
    <source>
        <strain evidence="2">NS2018</strain>
        <tissue evidence="2">Leaf</tissue>
    </source>
</reference>
<name>A0AA39VWR6_ACESA</name>
<protein>
    <submittedName>
        <fullName evidence="2">Uncharacterized protein</fullName>
    </submittedName>
</protein>
<accession>A0AA39VWR6</accession>
<evidence type="ECO:0000313" key="3">
    <source>
        <dbReference type="Proteomes" id="UP001168877"/>
    </source>
</evidence>
<proteinExistence type="predicted"/>
<dbReference type="AlphaFoldDB" id="A0AA39VWR6"/>
<evidence type="ECO:0000313" key="2">
    <source>
        <dbReference type="EMBL" id="KAK0593636.1"/>
    </source>
</evidence>
<sequence>MSSDHTISDLDISWSPNDDDGGVDSRMRDVDRRVTIEDPFTPVSINARGMLEQGAVYAIASAVEQPEYVDIPESSTSGRPLGILKESPASLITEDMLPGIRTMYGIPSDVELRASREYERADWDIPGWTCLYEYTFRLGFRFPIPQLVRRMLVYYELAPEVRGAGKAPPCDVAAERTRILLEIPAAQRSVSNLLMEGNFRPSRLWRWSTLNRSRAPILT</sequence>
<comment type="caution">
    <text evidence="2">The sequence shown here is derived from an EMBL/GenBank/DDBJ whole genome shotgun (WGS) entry which is preliminary data.</text>
</comment>
<evidence type="ECO:0000256" key="1">
    <source>
        <dbReference type="SAM" id="MobiDB-lite"/>
    </source>
</evidence>
<dbReference type="EMBL" id="JAUESC010000373">
    <property type="protein sequence ID" value="KAK0593636.1"/>
    <property type="molecule type" value="Genomic_DNA"/>
</dbReference>
<organism evidence="2 3">
    <name type="scientific">Acer saccharum</name>
    <name type="common">Sugar maple</name>
    <dbReference type="NCBI Taxonomy" id="4024"/>
    <lineage>
        <taxon>Eukaryota</taxon>
        <taxon>Viridiplantae</taxon>
        <taxon>Streptophyta</taxon>
        <taxon>Embryophyta</taxon>
        <taxon>Tracheophyta</taxon>
        <taxon>Spermatophyta</taxon>
        <taxon>Magnoliopsida</taxon>
        <taxon>eudicotyledons</taxon>
        <taxon>Gunneridae</taxon>
        <taxon>Pentapetalae</taxon>
        <taxon>rosids</taxon>
        <taxon>malvids</taxon>
        <taxon>Sapindales</taxon>
        <taxon>Sapindaceae</taxon>
        <taxon>Hippocastanoideae</taxon>
        <taxon>Acereae</taxon>
        <taxon>Acer</taxon>
    </lineage>
</organism>
<feature type="region of interest" description="Disordered" evidence="1">
    <location>
        <begin position="1"/>
        <end position="26"/>
    </location>
</feature>
<reference evidence="2" key="1">
    <citation type="journal article" date="2022" name="Plant J.">
        <title>Strategies of tolerance reflected in two North American maple genomes.</title>
        <authorList>
            <person name="McEvoy S.L."/>
            <person name="Sezen U.U."/>
            <person name="Trouern-Trend A."/>
            <person name="McMahon S.M."/>
            <person name="Schaberg P.G."/>
            <person name="Yang J."/>
            <person name="Wegrzyn J.L."/>
            <person name="Swenson N.G."/>
        </authorList>
    </citation>
    <scope>NUCLEOTIDE SEQUENCE</scope>
    <source>
        <strain evidence="2">NS2018</strain>
    </source>
</reference>